<dbReference type="Proteomes" id="UP001320768">
    <property type="component" value="Unassembled WGS sequence"/>
</dbReference>
<organism evidence="1 2">
    <name type="scientific">Candidatus Synchoanobacter obligatus</name>
    <dbReference type="NCBI Taxonomy" id="2919597"/>
    <lineage>
        <taxon>Bacteria</taxon>
        <taxon>Pseudomonadati</taxon>
        <taxon>Pseudomonadota</taxon>
        <taxon>Gammaproteobacteria</taxon>
        <taxon>Candidatus Comchoanobacterales</taxon>
        <taxon>Candidatus Comchoanobacteraceae</taxon>
        <taxon>Candidatus Synchoanobacter</taxon>
    </lineage>
</organism>
<dbReference type="EMBL" id="JAKUDN010000002">
    <property type="protein sequence ID" value="MCP8352651.1"/>
    <property type="molecule type" value="Genomic_DNA"/>
</dbReference>
<dbReference type="RefSeq" id="WP_258569755.1">
    <property type="nucleotide sequence ID" value="NZ_JAKUDN010000002.1"/>
</dbReference>
<evidence type="ECO:0008006" key="3">
    <source>
        <dbReference type="Google" id="ProtNLM"/>
    </source>
</evidence>
<reference evidence="1 2" key="1">
    <citation type="journal article" date="2022" name="Nat. Microbiol.">
        <title>The microbiome of a bacterivorous marine choanoflagellate contains a resource-demanding obligate bacterial associate.</title>
        <authorList>
            <person name="Needham D.M."/>
            <person name="Poirier C."/>
            <person name="Bachy C."/>
            <person name="George E.E."/>
            <person name="Wilken S."/>
            <person name="Yung C.C.M."/>
            <person name="Limardo A.J."/>
            <person name="Morando M."/>
            <person name="Sudek L."/>
            <person name="Malmstrom R.R."/>
            <person name="Keeling P.J."/>
            <person name="Santoro A.E."/>
            <person name="Worden A.Z."/>
        </authorList>
    </citation>
    <scope>NUCLEOTIDE SEQUENCE [LARGE SCALE GENOMIC DNA]</scope>
    <source>
        <strain evidence="1 2">Comchoano-2</strain>
    </source>
</reference>
<protein>
    <recommendedName>
        <fullName evidence="3">Signal transduction histidine kinase dimerisation/phosphoacceptor domain-containing protein</fullName>
    </recommendedName>
</protein>
<evidence type="ECO:0000313" key="1">
    <source>
        <dbReference type="EMBL" id="MCP8352651.1"/>
    </source>
</evidence>
<keyword evidence="2" id="KW-1185">Reference proteome</keyword>
<evidence type="ECO:0000313" key="2">
    <source>
        <dbReference type="Proteomes" id="UP001320768"/>
    </source>
</evidence>
<comment type="caution">
    <text evidence="1">The sequence shown here is derived from an EMBL/GenBank/DDBJ whole genome shotgun (WGS) entry which is preliminary data.</text>
</comment>
<name>A0ABT1L7B5_9GAMM</name>
<sequence>MNTKLSKNCFSKKYSKIAFVWHLTKVPCCSLAYLKESAPDILQSLMQYLYDNLQHCTTYNNSAMIELLSKYLEQVDIPENKYPKATLYHIHRQMSHELTTPITAAALYNISLTSSAITMKR</sequence>
<accession>A0ABT1L7B5</accession>
<proteinExistence type="predicted"/>
<gene>
    <name evidence="1" type="ORF">MKS91_05070</name>
</gene>